<feature type="domain" description="P2X purinoreceptor 7 intracellular" evidence="1">
    <location>
        <begin position="45"/>
        <end position="179"/>
    </location>
</feature>
<reference evidence="3" key="1">
    <citation type="submission" date="2025-08" db="UniProtKB">
        <authorList>
            <consortium name="RefSeq"/>
        </authorList>
    </citation>
    <scope>IDENTIFICATION</scope>
    <source>
        <tissue evidence="3">Whole sample</tissue>
    </source>
</reference>
<dbReference type="Pfam" id="PF20478">
    <property type="entry name" value="P2RX7_C"/>
    <property type="match status" value="1"/>
</dbReference>
<evidence type="ECO:0000313" key="3">
    <source>
        <dbReference type="RefSeq" id="XP_022308059.1"/>
    </source>
</evidence>
<accession>A0A8B8BYY7</accession>
<sequence>MNRVEMAVHARADRQSQLEERIACMDQEALRDTLTLVCRKQPSLILDVLQSADPTRHSPGNTQDVPSWCTCTNCREMPTARENDCCGKTPNNCHTILADFYTIVLDELVLEVAMRYRNDALAEPVENNYNKARRHAAYRQYVMWIHGRLGAGNRKVIPSCCVLKIRNKYPESSGQYVGYLEGVVD</sequence>
<dbReference type="GeneID" id="111114061"/>
<dbReference type="Proteomes" id="UP000694844">
    <property type="component" value="Chromosome 9"/>
</dbReference>
<organism evidence="2 3">
    <name type="scientific">Crassostrea virginica</name>
    <name type="common">Eastern oyster</name>
    <dbReference type="NCBI Taxonomy" id="6565"/>
    <lineage>
        <taxon>Eukaryota</taxon>
        <taxon>Metazoa</taxon>
        <taxon>Spiralia</taxon>
        <taxon>Lophotrochozoa</taxon>
        <taxon>Mollusca</taxon>
        <taxon>Bivalvia</taxon>
        <taxon>Autobranchia</taxon>
        <taxon>Pteriomorphia</taxon>
        <taxon>Ostreida</taxon>
        <taxon>Ostreoidea</taxon>
        <taxon>Ostreidae</taxon>
        <taxon>Crassostrea</taxon>
    </lineage>
</organism>
<dbReference type="AlphaFoldDB" id="A0A8B8BYY7"/>
<dbReference type="OrthoDB" id="10068685at2759"/>
<dbReference type="InterPro" id="IPR046815">
    <property type="entry name" value="P2RX7_C"/>
</dbReference>
<evidence type="ECO:0000259" key="1">
    <source>
        <dbReference type="Pfam" id="PF20478"/>
    </source>
</evidence>
<dbReference type="PANTHER" id="PTHR36981:SF3">
    <property type="entry name" value="UBIQUITIN-LIKE PROTEASE FAMILY PROFILE DOMAIN-CONTAINING PROTEIN"/>
    <property type="match status" value="1"/>
</dbReference>
<dbReference type="RefSeq" id="XP_022308059.1">
    <property type="nucleotide sequence ID" value="XM_022452351.1"/>
</dbReference>
<evidence type="ECO:0000313" key="2">
    <source>
        <dbReference type="Proteomes" id="UP000694844"/>
    </source>
</evidence>
<protein>
    <submittedName>
        <fullName evidence="3">P2X purinoceptor 7-like</fullName>
    </submittedName>
</protein>
<proteinExistence type="predicted"/>
<keyword evidence="2" id="KW-1185">Reference proteome</keyword>
<dbReference type="PANTHER" id="PTHR36981">
    <property type="entry name" value="ZGC:195170"/>
    <property type="match status" value="1"/>
</dbReference>
<name>A0A8B8BYY7_CRAVI</name>
<gene>
    <name evidence="3" type="primary">LOC111114061</name>
</gene>
<dbReference type="KEGG" id="cvn:111114061"/>